<comment type="caution">
    <text evidence="1">The sequence shown here is derived from an EMBL/GenBank/DDBJ whole genome shotgun (WGS) entry which is preliminary data.</text>
</comment>
<organism evidence="1">
    <name type="scientific">termite gut metagenome</name>
    <dbReference type="NCBI Taxonomy" id="433724"/>
    <lineage>
        <taxon>unclassified sequences</taxon>
        <taxon>metagenomes</taxon>
        <taxon>organismal metagenomes</taxon>
    </lineage>
</organism>
<dbReference type="AlphaFoldDB" id="A0A5J4PI23"/>
<protein>
    <submittedName>
        <fullName evidence="1">Uncharacterized protein</fullName>
    </submittedName>
</protein>
<accession>A0A5J4PI23</accession>
<reference evidence="1" key="1">
    <citation type="submission" date="2019-03" db="EMBL/GenBank/DDBJ databases">
        <title>Single cell metagenomics reveals metabolic interactions within the superorganism composed of flagellate Streblomastix strix and complex community of Bacteroidetes bacteria on its surface.</title>
        <authorList>
            <person name="Treitli S.C."/>
            <person name="Kolisko M."/>
            <person name="Husnik F."/>
            <person name="Keeling P."/>
            <person name="Hampl V."/>
        </authorList>
    </citation>
    <scope>NUCLEOTIDE SEQUENCE</scope>
    <source>
        <strain evidence="1">STM</strain>
    </source>
</reference>
<gene>
    <name evidence="1" type="ORF">EZS27_040189</name>
</gene>
<sequence>QDKISLRVVADYDVDRSQVYEQ</sequence>
<dbReference type="EMBL" id="SNRY01008683">
    <property type="protein sequence ID" value="KAA6308133.1"/>
    <property type="molecule type" value="Genomic_DNA"/>
</dbReference>
<feature type="non-terminal residue" evidence="1">
    <location>
        <position position="1"/>
    </location>
</feature>
<proteinExistence type="predicted"/>
<name>A0A5J4PI23_9ZZZZ</name>
<evidence type="ECO:0000313" key="1">
    <source>
        <dbReference type="EMBL" id="KAA6308133.1"/>
    </source>
</evidence>